<accession>R4Z162</accession>
<dbReference type="InterPro" id="IPR036928">
    <property type="entry name" value="AS_sf"/>
</dbReference>
<comment type="similarity">
    <text evidence="1">Belongs to the amidase family.</text>
</comment>
<dbReference type="Pfam" id="PF01425">
    <property type="entry name" value="Amidase"/>
    <property type="match status" value="1"/>
</dbReference>
<dbReference type="InterPro" id="IPR023631">
    <property type="entry name" value="Amidase_dom"/>
</dbReference>
<dbReference type="PANTHER" id="PTHR11895:SF7">
    <property type="entry name" value="GLUTAMYL-TRNA(GLN) AMIDOTRANSFERASE SUBUNIT A, MITOCHONDRIAL"/>
    <property type="match status" value="1"/>
</dbReference>
<dbReference type="SUPFAM" id="SSF75304">
    <property type="entry name" value="Amidase signature (AS) enzymes"/>
    <property type="match status" value="1"/>
</dbReference>
<feature type="domain" description="Amidase" evidence="2">
    <location>
        <begin position="27"/>
        <end position="468"/>
    </location>
</feature>
<dbReference type="eggNOG" id="COG0154">
    <property type="taxonomic scope" value="Bacteria"/>
</dbReference>
<sequence length="492" mass="51576">MTPAELADMDAIAQRNAISSHDLSSVEAVEAAIAGARAVNPALNCIVHERYERALDEAATADAAAPDQRGPLHGVPVVVKDLDGTLADEPYWAGSNYLKRLGYVATETSLLFRRLIDSGAIIIAKTNTPELGLVPSTEPVSVGPCRNPYDLTRSPAGSSGGSAAAVAAGVVAIGHAGDGGGSIRLPASNCGLVGLKPSRDLVPTFPDIDPWGGLVARLGVTRTVADTALLVDVLAGPDPLASPQVHTRFPAGSAQSPAASPPPLRIAWTTAAPGGVVVEAAVRGVVEATASMLAEAGHQVEETTPPILTDEAFYGQVMGWFLDAFSVWVRRSVDGFEVLGGEPVTEADVEAHTWALCAMGADVPGPRFDAAIDGLMRAGRRIRSFWEDERYDLLLTPVCAEVPWALGGFRPQDDNPLAGVMRSAELVTYASPFNISGQPAISLPVAMVDGLPVGAQLVGRWGRDHQLLAVGAQLEERLAWQHRRPATHVARI</sequence>
<evidence type="ECO:0000313" key="3">
    <source>
        <dbReference type="EMBL" id="CCM64463.1"/>
    </source>
</evidence>
<evidence type="ECO:0000256" key="1">
    <source>
        <dbReference type="ARBA" id="ARBA00009199"/>
    </source>
</evidence>
<comment type="caution">
    <text evidence="3">The sequence shown here is derived from an EMBL/GenBank/DDBJ whole genome shotgun (WGS) entry which is preliminary data.</text>
</comment>
<dbReference type="InterPro" id="IPR000120">
    <property type="entry name" value="Amidase"/>
</dbReference>
<dbReference type="Gene3D" id="3.90.1300.10">
    <property type="entry name" value="Amidase signature (AS) domain"/>
    <property type="match status" value="1"/>
</dbReference>
<name>R4Z162_9ACTN</name>
<gene>
    <name evidence="3" type="ORF">BN381_40077</name>
</gene>
<protein>
    <submittedName>
        <fullName evidence="3">Putative Amidase</fullName>
    </submittedName>
</protein>
<keyword evidence="4" id="KW-1185">Reference proteome</keyword>
<dbReference type="STRING" id="1229780.BN381_40077"/>
<evidence type="ECO:0000259" key="2">
    <source>
        <dbReference type="Pfam" id="PF01425"/>
    </source>
</evidence>
<evidence type="ECO:0000313" key="4">
    <source>
        <dbReference type="Proteomes" id="UP000018291"/>
    </source>
</evidence>
<dbReference type="GO" id="GO:0003824">
    <property type="term" value="F:catalytic activity"/>
    <property type="evidence" value="ECO:0007669"/>
    <property type="project" value="InterPro"/>
</dbReference>
<dbReference type="Proteomes" id="UP000018291">
    <property type="component" value="Unassembled WGS sequence"/>
</dbReference>
<proteinExistence type="inferred from homology"/>
<organism evidence="3 4">
    <name type="scientific">Candidatus Neomicrothrix parvicella RN1</name>
    <dbReference type="NCBI Taxonomy" id="1229780"/>
    <lineage>
        <taxon>Bacteria</taxon>
        <taxon>Bacillati</taxon>
        <taxon>Actinomycetota</taxon>
        <taxon>Acidimicrobiia</taxon>
        <taxon>Acidimicrobiales</taxon>
        <taxon>Microthrixaceae</taxon>
        <taxon>Candidatus Neomicrothrix</taxon>
    </lineage>
</organism>
<dbReference type="HOGENOM" id="CLU_009600_0_4_11"/>
<dbReference type="OrthoDB" id="5175573at2"/>
<dbReference type="AlphaFoldDB" id="R4Z162"/>
<dbReference type="EMBL" id="CANL01000034">
    <property type="protein sequence ID" value="CCM64463.1"/>
    <property type="molecule type" value="Genomic_DNA"/>
</dbReference>
<dbReference type="RefSeq" id="WP_012228579.1">
    <property type="nucleotide sequence ID" value="NZ_HG422565.1"/>
</dbReference>
<reference evidence="3 4" key="1">
    <citation type="journal article" date="2013" name="ISME J.">
        <title>Metabolic model for the filamentous 'Candidatus Microthrix parvicella' based on genomic and metagenomic analyses.</title>
        <authorList>
            <person name="Jon McIlroy S."/>
            <person name="Kristiansen R."/>
            <person name="Albertsen M."/>
            <person name="Michael Karst S."/>
            <person name="Rossetti S."/>
            <person name="Lund Nielsen J."/>
            <person name="Tandoi V."/>
            <person name="James Seviour R."/>
            <person name="Nielsen P.H."/>
        </authorList>
    </citation>
    <scope>NUCLEOTIDE SEQUENCE [LARGE SCALE GENOMIC DNA]</scope>
    <source>
        <strain evidence="3 4">RN1</strain>
    </source>
</reference>
<dbReference type="PANTHER" id="PTHR11895">
    <property type="entry name" value="TRANSAMIDASE"/>
    <property type="match status" value="1"/>
</dbReference>